<dbReference type="InterPro" id="IPR050515">
    <property type="entry name" value="Beta-lactam/transpept"/>
</dbReference>
<evidence type="ECO:0000256" key="11">
    <source>
        <dbReference type="ARBA" id="ARBA00022989"/>
    </source>
</evidence>
<comment type="subcellular location">
    <subcellularLocation>
        <location evidence="2">Cell membrane</location>
    </subcellularLocation>
    <subcellularLocation>
        <location evidence="1">Membrane</location>
        <topology evidence="1">Single-pass membrane protein</topology>
    </subcellularLocation>
</comment>
<keyword evidence="6" id="KW-0645">Protease</keyword>
<evidence type="ECO:0000256" key="9">
    <source>
        <dbReference type="ARBA" id="ARBA00022960"/>
    </source>
</evidence>
<dbReference type="PANTHER" id="PTHR30627">
    <property type="entry name" value="PEPTIDOGLYCAN D,D-TRANSPEPTIDASE"/>
    <property type="match status" value="1"/>
</dbReference>
<dbReference type="PANTHER" id="PTHR30627:SF2">
    <property type="entry name" value="PEPTIDOGLYCAN D,D-TRANSPEPTIDASE MRDA"/>
    <property type="match status" value="1"/>
</dbReference>
<dbReference type="GO" id="GO:0005886">
    <property type="term" value="C:plasma membrane"/>
    <property type="evidence" value="ECO:0007669"/>
    <property type="project" value="UniProtKB-SubCell"/>
</dbReference>
<evidence type="ECO:0000256" key="4">
    <source>
        <dbReference type="ARBA" id="ARBA00022519"/>
    </source>
</evidence>
<dbReference type="AlphaFoldDB" id="A0A521CXS5"/>
<dbReference type="Gene3D" id="3.30.1390.30">
    <property type="entry name" value="Penicillin-binding protein 2a, domain 3"/>
    <property type="match status" value="1"/>
</dbReference>
<feature type="compositionally biased region" description="Polar residues" evidence="14">
    <location>
        <begin position="626"/>
        <end position="636"/>
    </location>
</feature>
<keyword evidence="19" id="KW-1185">Reference proteome</keyword>
<dbReference type="InterPro" id="IPR017790">
    <property type="entry name" value="Penicillin-binding_protein_2"/>
</dbReference>
<keyword evidence="11 15" id="KW-1133">Transmembrane helix</keyword>
<name>A0A521CXS5_9SPHI</name>
<feature type="compositionally biased region" description="Basic and acidic residues" evidence="14">
    <location>
        <begin position="637"/>
        <end position="654"/>
    </location>
</feature>
<evidence type="ECO:0000256" key="14">
    <source>
        <dbReference type="SAM" id="MobiDB-lite"/>
    </source>
</evidence>
<evidence type="ECO:0000256" key="15">
    <source>
        <dbReference type="SAM" id="Phobius"/>
    </source>
</evidence>
<keyword evidence="12 15" id="KW-0472">Membrane</keyword>
<keyword evidence="5" id="KW-0121">Carboxypeptidase</keyword>
<evidence type="ECO:0000256" key="3">
    <source>
        <dbReference type="ARBA" id="ARBA00022475"/>
    </source>
</evidence>
<dbReference type="Proteomes" id="UP000315971">
    <property type="component" value="Unassembled WGS sequence"/>
</dbReference>
<reference evidence="18 19" key="1">
    <citation type="submission" date="2017-05" db="EMBL/GenBank/DDBJ databases">
        <authorList>
            <person name="Varghese N."/>
            <person name="Submissions S."/>
        </authorList>
    </citation>
    <scope>NUCLEOTIDE SEQUENCE [LARGE SCALE GENOMIC DNA]</scope>
    <source>
        <strain evidence="18 19">DSM 21342</strain>
    </source>
</reference>
<dbReference type="Pfam" id="PF03717">
    <property type="entry name" value="PBP_dimer"/>
    <property type="match status" value="1"/>
</dbReference>
<dbReference type="GO" id="GO:0071972">
    <property type="term" value="F:peptidoglycan L,D-transpeptidase activity"/>
    <property type="evidence" value="ECO:0007669"/>
    <property type="project" value="TreeGrafter"/>
</dbReference>
<proteinExistence type="predicted"/>
<evidence type="ECO:0000256" key="5">
    <source>
        <dbReference type="ARBA" id="ARBA00022645"/>
    </source>
</evidence>
<feature type="domain" description="Penicillin-binding protein dimerisation" evidence="17">
    <location>
        <begin position="50"/>
        <end position="213"/>
    </location>
</feature>
<evidence type="ECO:0000256" key="6">
    <source>
        <dbReference type="ARBA" id="ARBA00022670"/>
    </source>
</evidence>
<evidence type="ECO:0000256" key="12">
    <source>
        <dbReference type="ARBA" id="ARBA00023136"/>
    </source>
</evidence>
<feature type="region of interest" description="Disordered" evidence="14">
    <location>
        <begin position="613"/>
        <end position="654"/>
    </location>
</feature>
<evidence type="ECO:0000256" key="1">
    <source>
        <dbReference type="ARBA" id="ARBA00004167"/>
    </source>
</evidence>
<keyword evidence="4" id="KW-0997">Cell inner membrane</keyword>
<keyword evidence="9" id="KW-0133">Cell shape</keyword>
<protein>
    <submittedName>
        <fullName evidence="18">Penicillin-binding protein 2</fullName>
    </submittedName>
</protein>
<dbReference type="SUPFAM" id="SSF56601">
    <property type="entry name" value="beta-lactamase/transpeptidase-like"/>
    <property type="match status" value="1"/>
</dbReference>
<evidence type="ECO:0000256" key="8">
    <source>
        <dbReference type="ARBA" id="ARBA00022801"/>
    </source>
</evidence>
<dbReference type="GO" id="GO:0009002">
    <property type="term" value="F:serine-type D-Ala-D-Ala carboxypeptidase activity"/>
    <property type="evidence" value="ECO:0007669"/>
    <property type="project" value="InterPro"/>
</dbReference>
<evidence type="ECO:0000256" key="2">
    <source>
        <dbReference type="ARBA" id="ARBA00004236"/>
    </source>
</evidence>
<gene>
    <name evidence="18" type="ORF">SAMN06265350_10521</name>
</gene>
<keyword evidence="8" id="KW-0378">Hydrolase</keyword>
<dbReference type="Pfam" id="PF00905">
    <property type="entry name" value="Transpeptidase"/>
    <property type="match status" value="1"/>
</dbReference>
<dbReference type="InterPro" id="IPR012338">
    <property type="entry name" value="Beta-lactam/transpept-like"/>
</dbReference>
<keyword evidence="3" id="KW-1003">Cell membrane</keyword>
<dbReference type="InterPro" id="IPR001460">
    <property type="entry name" value="PCN-bd_Tpept"/>
</dbReference>
<evidence type="ECO:0000259" key="16">
    <source>
        <dbReference type="Pfam" id="PF00905"/>
    </source>
</evidence>
<evidence type="ECO:0000256" key="7">
    <source>
        <dbReference type="ARBA" id="ARBA00022692"/>
    </source>
</evidence>
<dbReference type="OrthoDB" id="9766847at2"/>
<dbReference type="Gene3D" id="3.40.710.10">
    <property type="entry name" value="DD-peptidase/beta-lactamase superfamily"/>
    <property type="match status" value="1"/>
</dbReference>
<dbReference type="GO" id="GO:0008658">
    <property type="term" value="F:penicillin binding"/>
    <property type="evidence" value="ECO:0007669"/>
    <property type="project" value="InterPro"/>
</dbReference>
<dbReference type="GO" id="GO:0071555">
    <property type="term" value="P:cell wall organization"/>
    <property type="evidence" value="ECO:0007669"/>
    <property type="project" value="UniProtKB-KW"/>
</dbReference>
<dbReference type="InterPro" id="IPR005311">
    <property type="entry name" value="PBP_dimer"/>
</dbReference>
<keyword evidence="13" id="KW-0961">Cell wall biogenesis/degradation</keyword>
<dbReference type="GO" id="GO:0006508">
    <property type="term" value="P:proteolysis"/>
    <property type="evidence" value="ECO:0007669"/>
    <property type="project" value="UniProtKB-KW"/>
</dbReference>
<dbReference type="FunFam" id="3.40.710.10:FF:000024">
    <property type="entry name" value="Penicillin-binding protein 2"/>
    <property type="match status" value="1"/>
</dbReference>
<dbReference type="InterPro" id="IPR036138">
    <property type="entry name" value="PBP_dimer_sf"/>
</dbReference>
<evidence type="ECO:0000256" key="10">
    <source>
        <dbReference type="ARBA" id="ARBA00022984"/>
    </source>
</evidence>
<dbReference type="GO" id="GO:0008360">
    <property type="term" value="P:regulation of cell shape"/>
    <property type="evidence" value="ECO:0007669"/>
    <property type="project" value="UniProtKB-KW"/>
</dbReference>
<feature type="compositionally biased region" description="Basic and acidic residues" evidence="14">
    <location>
        <begin position="614"/>
        <end position="625"/>
    </location>
</feature>
<feature type="transmembrane region" description="Helical" evidence="15">
    <location>
        <begin position="9"/>
        <end position="28"/>
    </location>
</feature>
<evidence type="ECO:0000256" key="13">
    <source>
        <dbReference type="ARBA" id="ARBA00023316"/>
    </source>
</evidence>
<dbReference type="RefSeq" id="WP_142603480.1">
    <property type="nucleotide sequence ID" value="NZ_FXSZ01000005.1"/>
</dbReference>
<evidence type="ECO:0000313" key="19">
    <source>
        <dbReference type="Proteomes" id="UP000315971"/>
    </source>
</evidence>
<keyword evidence="7 15" id="KW-0812">Transmembrane</keyword>
<evidence type="ECO:0000259" key="17">
    <source>
        <dbReference type="Pfam" id="PF03717"/>
    </source>
</evidence>
<evidence type="ECO:0000313" key="18">
    <source>
        <dbReference type="EMBL" id="SMO64266.1"/>
    </source>
</evidence>
<accession>A0A521CXS5</accession>
<sequence length="654" mass="73301">MNSFFQRKYIIQGIFLSVVFILIARLFYIQIIDDRYLDFANNNVLRRIIVYPPRGIIYDRKDNILVQNEPVYDLMIVPKSVKPFDTLELCSLIDITKENFIEKFTKAKNFSPVKASLFEKQLSAETYARLQERLFQFPGFFVQNRTLRKYPDPIAAHVLGYIGEVNEKVIEASKGDYRQGDYIGISGIERSYETLLRGQRGIKRIMVDVFNREQGPFNEGKYDTAAVAGDRMVTSLDAKLQQYGEKLMQNKLGSIVAIEPASGEVLSFISSPTYDPNLLVGRIRGNNYIKLLRNPLKPLFIRPIQALYPPGSIFKTVMALVGQQEGLLNPNTTFTCNGAAYVGRKRLGCTHHHGTLNLMGSIQMSCNAYYGYAYQRMIDQSPYGSPENAYQVWRDHVAKFGIGSKLGIDLPHELKGLLPSTTMYDKWYGKNHWSASTVLSLAIGQGELGVTPLQMANITAILANRGFYYKPHLVKAIGEKKVIRPEFTQKNYVGIDPQYFPVVIDGMQRVVDAGTGTIAKIPDIVICGKTGTVENPHGKDHSVFFAFAPRENPKIAIAVIVENAGFGATWAAPIASLMIEKYLRDSITRPKSYEDRIINASLLPGDVFNASGNVKKEEKAKDSKTVTKSSIITQPKTEQKLSKPSVKSEKAPIN</sequence>
<dbReference type="GO" id="GO:0009252">
    <property type="term" value="P:peptidoglycan biosynthetic process"/>
    <property type="evidence" value="ECO:0007669"/>
    <property type="project" value="UniProtKB-KW"/>
</dbReference>
<dbReference type="EMBL" id="FXSZ01000005">
    <property type="protein sequence ID" value="SMO64266.1"/>
    <property type="molecule type" value="Genomic_DNA"/>
</dbReference>
<dbReference type="NCBIfam" id="TIGR03423">
    <property type="entry name" value="pbp2_mrdA"/>
    <property type="match status" value="1"/>
</dbReference>
<organism evidence="18 19">
    <name type="scientific">Solitalea koreensis</name>
    <dbReference type="NCBI Taxonomy" id="543615"/>
    <lineage>
        <taxon>Bacteria</taxon>
        <taxon>Pseudomonadati</taxon>
        <taxon>Bacteroidota</taxon>
        <taxon>Sphingobacteriia</taxon>
        <taxon>Sphingobacteriales</taxon>
        <taxon>Sphingobacteriaceae</taxon>
        <taxon>Solitalea</taxon>
    </lineage>
</organism>
<dbReference type="Gene3D" id="3.90.1310.10">
    <property type="entry name" value="Penicillin-binding protein 2a (Domain 2)"/>
    <property type="match status" value="1"/>
</dbReference>
<feature type="domain" description="Penicillin-binding protein transpeptidase" evidence="16">
    <location>
        <begin position="253"/>
        <end position="576"/>
    </location>
</feature>
<dbReference type="SUPFAM" id="SSF56519">
    <property type="entry name" value="Penicillin binding protein dimerisation domain"/>
    <property type="match status" value="1"/>
</dbReference>
<keyword evidence="10" id="KW-0573">Peptidoglycan synthesis</keyword>